<dbReference type="GO" id="GO:0016787">
    <property type="term" value="F:hydrolase activity"/>
    <property type="evidence" value="ECO:0007669"/>
    <property type="project" value="InterPro"/>
</dbReference>
<dbReference type="Proteomes" id="UP000002534">
    <property type="component" value="Chromosome"/>
</dbReference>
<dbReference type="PANTHER" id="PTHR43064:SF1">
    <property type="entry name" value="SLL1489 PROTEIN"/>
    <property type="match status" value="1"/>
</dbReference>
<dbReference type="OrthoDB" id="9782511at2"/>
<dbReference type="PANTHER" id="PTHR43064">
    <property type="entry name" value="PHOSPHORIBOSYLAMINOIMIDAZOLE CARBOXYLASE-RELATED"/>
    <property type="match status" value="1"/>
</dbReference>
<dbReference type="HOGENOM" id="CLU_065705_0_0_7"/>
<accession>Q3A1W8</accession>
<dbReference type="EMBL" id="CP000142">
    <property type="protein sequence ID" value="ABA89639.1"/>
    <property type="molecule type" value="Genomic_DNA"/>
</dbReference>
<feature type="domain" description="PurE" evidence="1">
    <location>
        <begin position="120"/>
        <end position="252"/>
    </location>
</feature>
<proteinExistence type="predicted"/>
<dbReference type="GO" id="GO:0006189">
    <property type="term" value="P:'de novo' IMP biosynthetic process"/>
    <property type="evidence" value="ECO:0007669"/>
    <property type="project" value="InterPro"/>
</dbReference>
<keyword evidence="3" id="KW-1185">Reference proteome</keyword>
<dbReference type="eggNOG" id="COG1691">
    <property type="taxonomic scope" value="Bacteria"/>
</dbReference>
<name>Q3A1W8_SYNC1</name>
<dbReference type="Gene3D" id="3.40.50.1970">
    <property type="match status" value="1"/>
</dbReference>
<reference evidence="2 3" key="2">
    <citation type="journal article" date="2012" name="BMC Genomics">
        <title>The genome of Pelobacter carbinolicus reveals surprising metabolic capabilities and physiological features.</title>
        <authorList>
            <person name="Aklujkar M."/>
            <person name="Haveman S.A."/>
            <person name="Didonato R.Jr."/>
            <person name="Chertkov O."/>
            <person name="Han C.S."/>
            <person name="Land M.L."/>
            <person name="Brown P."/>
            <person name="Lovley D.R."/>
        </authorList>
    </citation>
    <scope>NUCLEOTIDE SEQUENCE [LARGE SCALE GENOMIC DNA]</scope>
    <source>
        <strain evidence="3">DSM 2380 / NBRC 103641 / GraBd1</strain>
    </source>
</reference>
<dbReference type="InterPro" id="IPR000031">
    <property type="entry name" value="PurE_dom"/>
</dbReference>
<dbReference type="AlphaFoldDB" id="Q3A1W8"/>
<dbReference type="Pfam" id="PF00731">
    <property type="entry name" value="AIRC"/>
    <property type="match status" value="1"/>
</dbReference>
<protein>
    <submittedName>
        <fullName evidence="2">Phosphoribosylaminoimidazole carboxylase-related protein</fullName>
    </submittedName>
</protein>
<evidence type="ECO:0000259" key="1">
    <source>
        <dbReference type="SMART" id="SM01001"/>
    </source>
</evidence>
<evidence type="ECO:0000313" key="3">
    <source>
        <dbReference type="Proteomes" id="UP000002534"/>
    </source>
</evidence>
<dbReference type="STRING" id="338963.Pcar_2400"/>
<dbReference type="RefSeq" id="WP_011342165.1">
    <property type="nucleotide sequence ID" value="NC_007498.2"/>
</dbReference>
<evidence type="ECO:0000313" key="2">
    <source>
        <dbReference type="EMBL" id="ABA89639.1"/>
    </source>
</evidence>
<dbReference type="NCBIfam" id="NF033503">
    <property type="entry name" value="LarB"/>
    <property type="match status" value="1"/>
</dbReference>
<dbReference type="KEGG" id="pca:Pcar_2400"/>
<sequence>MNPSELHKLLSAIRSGQVSVEEGLSRLATLPFEDVGEALIDHHRGLRQGAPEVIFGQGKTSEQILRIAEGLLNGNNNVLVTRLDADKAAPLVERWPEAAYDPLGRTLTIVRHAVATTGRGPILVICAGTSDLPVAREASTAARMLGNRVEELADVGVAGLHRLLAHLDQLRRASVIIAVAGMEGALPSVIGGLVAAPVIAVPTSVGYGASLGGVAALLGMLNSCASGVTVVNIDNGFGAACAAARINRQEQP</sequence>
<dbReference type="SMART" id="SM01001">
    <property type="entry name" value="AIRC"/>
    <property type="match status" value="1"/>
</dbReference>
<dbReference type="InterPro" id="IPR039476">
    <property type="entry name" value="P2CMN_synthase_LarB"/>
</dbReference>
<reference evidence="3" key="1">
    <citation type="submission" date="2005-10" db="EMBL/GenBank/DDBJ databases">
        <title>Complete sequence of Pelobacter carbinolicus DSM 2380.</title>
        <authorList>
            <person name="Copeland A."/>
            <person name="Lucas S."/>
            <person name="Lapidus A."/>
            <person name="Barry K."/>
            <person name="Detter J.C."/>
            <person name="Glavina T."/>
            <person name="Hammon N."/>
            <person name="Israni S."/>
            <person name="Pitluck S."/>
            <person name="Chertkov O."/>
            <person name="Schmutz J."/>
            <person name="Larimer F."/>
            <person name="Land M."/>
            <person name="Kyrpides N."/>
            <person name="Ivanova N."/>
            <person name="Richardson P."/>
        </authorList>
    </citation>
    <scope>NUCLEOTIDE SEQUENCE [LARGE SCALE GENOMIC DNA]</scope>
    <source>
        <strain evidence="3">DSM 2380 / NBRC 103641 / GraBd1</strain>
    </source>
</reference>
<gene>
    <name evidence="2" type="ordered locus">Pcar_2400</name>
</gene>
<organism evidence="2 3">
    <name type="scientific">Syntrophotalea carbinolica (strain DSM 2380 / NBRC 103641 / GraBd1)</name>
    <name type="common">Pelobacter carbinolicus</name>
    <dbReference type="NCBI Taxonomy" id="338963"/>
    <lineage>
        <taxon>Bacteria</taxon>
        <taxon>Pseudomonadati</taxon>
        <taxon>Thermodesulfobacteriota</taxon>
        <taxon>Desulfuromonadia</taxon>
        <taxon>Desulfuromonadales</taxon>
        <taxon>Syntrophotaleaceae</taxon>
        <taxon>Syntrophotalea</taxon>
    </lineage>
</organism>
<dbReference type="SUPFAM" id="SSF52255">
    <property type="entry name" value="N5-CAIR mutase (phosphoribosylaminoimidazole carboxylase, PurE)"/>
    <property type="match status" value="1"/>
</dbReference>